<gene>
    <name evidence="2" type="ORF">ACEZDE_03525</name>
</gene>
<sequence length="159" mass="15922">MPSTPFALVLSEDEIAALADEAVADLARRVARRAFRPLGGSHPAGAPPAPRTAGGSSPSSGTRSGGSSPSSGSSASSPSSASSAEDPLATLHALAHLQRALARQIDRTAARAAHAGAGYPELGQACNMTRQGARRRWPGLVPGTAAAVPTRTPTAEPQG</sequence>
<dbReference type="Proteomes" id="UP001592531">
    <property type="component" value="Unassembled WGS sequence"/>
</dbReference>
<feature type="compositionally biased region" description="Low complexity" evidence="1">
    <location>
        <begin position="51"/>
        <end position="87"/>
    </location>
</feature>
<feature type="region of interest" description="Disordered" evidence="1">
    <location>
        <begin position="134"/>
        <end position="159"/>
    </location>
</feature>
<keyword evidence="3" id="KW-1185">Reference proteome</keyword>
<feature type="compositionally biased region" description="Low complexity" evidence="1">
    <location>
        <begin position="142"/>
        <end position="159"/>
    </location>
</feature>
<feature type="region of interest" description="Disordered" evidence="1">
    <location>
        <begin position="36"/>
        <end position="87"/>
    </location>
</feature>
<organism evidence="2 3">
    <name type="scientific">Streptacidiphilus cavernicola</name>
    <dbReference type="NCBI Taxonomy" id="3342716"/>
    <lineage>
        <taxon>Bacteria</taxon>
        <taxon>Bacillati</taxon>
        <taxon>Actinomycetota</taxon>
        <taxon>Actinomycetes</taxon>
        <taxon>Kitasatosporales</taxon>
        <taxon>Streptomycetaceae</taxon>
        <taxon>Streptacidiphilus</taxon>
    </lineage>
</organism>
<dbReference type="RefSeq" id="WP_380531906.1">
    <property type="nucleotide sequence ID" value="NZ_JBHFAB010000002.1"/>
</dbReference>
<evidence type="ECO:0000313" key="3">
    <source>
        <dbReference type="Proteomes" id="UP001592531"/>
    </source>
</evidence>
<comment type="caution">
    <text evidence="2">The sequence shown here is derived from an EMBL/GenBank/DDBJ whole genome shotgun (WGS) entry which is preliminary data.</text>
</comment>
<protein>
    <submittedName>
        <fullName evidence="2">Uncharacterized protein</fullName>
    </submittedName>
</protein>
<evidence type="ECO:0000256" key="1">
    <source>
        <dbReference type="SAM" id="MobiDB-lite"/>
    </source>
</evidence>
<dbReference type="EMBL" id="JBHFAB010000002">
    <property type="protein sequence ID" value="MFC1415717.1"/>
    <property type="molecule type" value="Genomic_DNA"/>
</dbReference>
<proteinExistence type="predicted"/>
<name>A0ABV6VQ60_9ACTN</name>
<accession>A0ABV6VQ60</accession>
<reference evidence="2 3" key="1">
    <citation type="submission" date="2024-09" db="EMBL/GenBank/DDBJ databases">
        <authorList>
            <person name="Lee S.D."/>
        </authorList>
    </citation>
    <scope>NUCLEOTIDE SEQUENCE [LARGE SCALE GENOMIC DNA]</scope>
    <source>
        <strain evidence="2 3">N8-3</strain>
    </source>
</reference>
<evidence type="ECO:0000313" key="2">
    <source>
        <dbReference type="EMBL" id="MFC1415717.1"/>
    </source>
</evidence>